<dbReference type="FunFam" id="3.10.129.10:FF:000012">
    <property type="entry name" value="Acyl-coenzyme A thioesterase 9, mitochondrial"/>
    <property type="match status" value="1"/>
</dbReference>
<name>A0A1S0TTM4_LOALO</name>
<protein>
    <recommendedName>
        <fullName evidence="5">HotDog ACOT-type domain-containing protein</fullName>
    </recommendedName>
</protein>
<feature type="domain" description="HotDog ACOT-type" evidence="5">
    <location>
        <begin position="270"/>
        <end position="382"/>
    </location>
</feature>
<dbReference type="GO" id="GO:0006637">
    <property type="term" value="P:acyl-CoA metabolic process"/>
    <property type="evidence" value="ECO:0007669"/>
    <property type="project" value="TreeGrafter"/>
</dbReference>
<dbReference type="AlphaFoldDB" id="A0A1S0TTM4"/>
<dbReference type="PROSITE" id="PS51770">
    <property type="entry name" value="HOTDOG_ACOT"/>
    <property type="match status" value="2"/>
</dbReference>
<dbReference type="InParanoid" id="A0A1S0TTM4"/>
<evidence type="ECO:0000313" key="6">
    <source>
        <dbReference type="EMBL" id="EFO19985.2"/>
    </source>
</evidence>
<proteinExistence type="inferred from homology"/>
<keyword evidence="2" id="KW-0677">Repeat</keyword>
<keyword evidence="4" id="KW-0809">Transit peptide</keyword>
<dbReference type="PANTHER" id="PTHR12655:SF0">
    <property type="entry name" value="ACYL-COENZYME A THIOESTERASE 9, MITOCHONDRIAL"/>
    <property type="match status" value="1"/>
</dbReference>
<evidence type="ECO:0000256" key="4">
    <source>
        <dbReference type="ARBA" id="ARBA00022946"/>
    </source>
</evidence>
<dbReference type="SUPFAM" id="SSF54637">
    <property type="entry name" value="Thioesterase/thiol ester dehydrase-isomerase"/>
    <property type="match status" value="2"/>
</dbReference>
<reference evidence="6" key="1">
    <citation type="submission" date="2012-04" db="EMBL/GenBank/DDBJ databases">
        <title>The Genome Sequence of Loa loa.</title>
        <authorList>
            <consortium name="The Broad Institute Genome Sequencing Platform"/>
            <consortium name="Broad Institute Genome Sequencing Center for Infectious Disease"/>
            <person name="Nutman T.B."/>
            <person name="Fink D.L."/>
            <person name="Russ C."/>
            <person name="Young S."/>
            <person name="Zeng Q."/>
            <person name="Gargeya S."/>
            <person name="Alvarado L."/>
            <person name="Berlin A."/>
            <person name="Chapman S.B."/>
            <person name="Chen Z."/>
            <person name="Freedman E."/>
            <person name="Gellesch M."/>
            <person name="Goldberg J."/>
            <person name="Griggs A."/>
            <person name="Gujja S."/>
            <person name="Heilman E.R."/>
            <person name="Heiman D."/>
            <person name="Howarth C."/>
            <person name="Mehta T."/>
            <person name="Neiman D."/>
            <person name="Pearson M."/>
            <person name="Roberts A."/>
            <person name="Saif S."/>
            <person name="Shea T."/>
            <person name="Shenoy N."/>
            <person name="Sisk P."/>
            <person name="Stolte C."/>
            <person name="Sykes S."/>
            <person name="White J."/>
            <person name="Yandava C."/>
            <person name="Haas B."/>
            <person name="Henn M.R."/>
            <person name="Nusbaum C."/>
            <person name="Birren B."/>
        </authorList>
    </citation>
    <scope>NUCLEOTIDE SEQUENCE [LARGE SCALE GENOMIC DNA]</scope>
</reference>
<dbReference type="OMA" id="QFNYTFL"/>
<dbReference type="KEGG" id="loa:LOAG_08506"/>
<dbReference type="InterPro" id="IPR033120">
    <property type="entry name" value="HOTDOG_ACOT"/>
</dbReference>
<accession>A0A1S0TTM4</accession>
<evidence type="ECO:0000259" key="5">
    <source>
        <dbReference type="PROSITE" id="PS51770"/>
    </source>
</evidence>
<evidence type="ECO:0000256" key="3">
    <source>
        <dbReference type="ARBA" id="ARBA00022801"/>
    </source>
</evidence>
<dbReference type="GeneID" id="9945934"/>
<dbReference type="InterPro" id="IPR029069">
    <property type="entry name" value="HotDog_dom_sf"/>
</dbReference>
<dbReference type="GO" id="GO:0005739">
    <property type="term" value="C:mitochondrion"/>
    <property type="evidence" value="ECO:0007669"/>
    <property type="project" value="TreeGrafter"/>
</dbReference>
<dbReference type="FunCoup" id="A0A1S0TTM4">
    <property type="interactions" value="304"/>
</dbReference>
<evidence type="ECO:0000256" key="1">
    <source>
        <dbReference type="ARBA" id="ARBA00010458"/>
    </source>
</evidence>
<dbReference type="GO" id="GO:0047617">
    <property type="term" value="F:fatty acyl-CoA hydrolase activity"/>
    <property type="evidence" value="ECO:0007669"/>
    <property type="project" value="TreeGrafter"/>
</dbReference>
<dbReference type="CDD" id="cd03442">
    <property type="entry name" value="BFIT_BACH"/>
    <property type="match status" value="2"/>
</dbReference>
<organism evidence="6">
    <name type="scientific">Loa loa</name>
    <name type="common">Eye worm</name>
    <name type="synonym">Filaria loa</name>
    <dbReference type="NCBI Taxonomy" id="7209"/>
    <lineage>
        <taxon>Eukaryota</taxon>
        <taxon>Metazoa</taxon>
        <taxon>Ecdysozoa</taxon>
        <taxon>Nematoda</taxon>
        <taxon>Chromadorea</taxon>
        <taxon>Rhabditida</taxon>
        <taxon>Spirurina</taxon>
        <taxon>Spiruromorpha</taxon>
        <taxon>Filarioidea</taxon>
        <taxon>Onchocercidae</taxon>
        <taxon>Loa</taxon>
    </lineage>
</organism>
<comment type="similarity">
    <text evidence="1">Belongs to the acyl coenzyme A hydrolase family.</text>
</comment>
<sequence>MTLILVGSIIRRCFTTQHNKRTIIDVQKALEHHVSLIKRNDAMTNKVKKFESRMMNDSRDQVLIPLSLKSSSKEFHTQYISWRNRVRFGKLLEDLDTFAVWLAYRHNQGEIHLQNSVDFEPITFVTACVDHIRMDDQYEIVLDEDIYMDGFVSWVGRSSLETSMQLSQNINGVTNKFLQTKFVIVARDIEGKQSLPNIPLIVTNAKEEAIFNEGKEGQTLRKLNEECSLLKKPPNESEIKILHDIFIKTIQSGGQKGHSRILPPNHVWIHDARLSNTIVCYPIKRNIYGKIFGGFLMRKAVELAWSNASLFSGNRCRICGMDDIMFRRSVDVGSILLLTSQVCYNTDHYMEVVVDAEVLEVMTGNRELTNTFYLTFHSNRIVPTVVPYSYSEGMLYLDARRRLDEFFSQHHTVIQ</sequence>
<dbReference type="OrthoDB" id="331699at2759"/>
<dbReference type="RefSeq" id="XP_020302082.1">
    <property type="nucleotide sequence ID" value="XM_020447718.1"/>
</dbReference>
<gene>
    <name evidence="6" type="ORF">LOAG_08506</name>
</gene>
<feature type="domain" description="HotDog ACOT-type" evidence="5">
    <location>
        <begin position="65"/>
        <end position="190"/>
    </location>
</feature>
<dbReference type="EMBL" id="JH712860">
    <property type="protein sequence ID" value="EFO19985.2"/>
    <property type="molecule type" value="Genomic_DNA"/>
</dbReference>
<keyword evidence="3" id="KW-0378">Hydrolase</keyword>
<dbReference type="CTD" id="9945934"/>
<dbReference type="PANTHER" id="PTHR12655">
    <property type="entry name" value="ACYL-COA THIOESTERASE"/>
    <property type="match status" value="1"/>
</dbReference>
<evidence type="ECO:0000256" key="2">
    <source>
        <dbReference type="ARBA" id="ARBA00022737"/>
    </source>
</evidence>
<dbReference type="Gene3D" id="3.10.129.10">
    <property type="entry name" value="Hotdog Thioesterase"/>
    <property type="match status" value="2"/>
</dbReference>